<dbReference type="EMBL" id="BGZK01000743">
    <property type="protein sequence ID" value="GBP58769.1"/>
    <property type="molecule type" value="Genomic_DNA"/>
</dbReference>
<evidence type="ECO:0000313" key="4">
    <source>
        <dbReference type="Proteomes" id="UP000299102"/>
    </source>
</evidence>
<sequence>MYIRTASQRVYMTSRACPPAPGSRCRILETISSLTPMDSPLLRPLCLHYHLRTSPLDSTVHAQRAFQPHQNNLSNRNTDDSSVIERRMENARILCLGKREKRVESPGTRNGDVSKGLSDGLLNLYVLIQDRKWKNGVIGISSVAAVAFVCLVTYLSIKYLHKLKQREKTKVNSYESKGSASNKSSLDEEPVYEEVDSEQGTLNRKNDQVIYERMTSGSKTRAKQAVLDEDVEMTKTQKMSPYADGQSDSNYSNQIKNEIIEKETKTKKLGIKVSRHETRYTNK</sequence>
<keyword evidence="2" id="KW-0472">Membrane</keyword>
<feature type="transmembrane region" description="Helical" evidence="2">
    <location>
        <begin position="136"/>
        <end position="157"/>
    </location>
</feature>
<keyword evidence="2" id="KW-0812">Transmembrane</keyword>
<comment type="caution">
    <text evidence="3">The sequence shown here is derived from an EMBL/GenBank/DDBJ whole genome shotgun (WGS) entry which is preliminary data.</text>
</comment>
<feature type="compositionally biased region" description="Polar residues" evidence="1">
    <location>
        <begin position="171"/>
        <end position="184"/>
    </location>
</feature>
<organism evidence="3 4">
    <name type="scientific">Eumeta variegata</name>
    <name type="common">Bagworm moth</name>
    <name type="synonym">Eumeta japonica</name>
    <dbReference type="NCBI Taxonomy" id="151549"/>
    <lineage>
        <taxon>Eukaryota</taxon>
        <taxon>Metazoa</taxon>
        <taxon>Ecdysozoa</taxon>
        <taxon>Arthropoda</taxon>
        <taxon>Hexapoda</taxon>
        <taxon>Insecta</taxon>
        <taxon>Pterygota</taxon>
        <taxon>Neoptera</taxon>
        <taxon>Endopterygota</taxon>
        <taxon>Lepidoptera</taxon>
        <taxon>Glossata</taxon>
        <taxon>Ditrysia</taxon>
        <taxon>Tineoidea</taxon>
        <taxon>Psychidae</taxon>
        <taxon>Oiketicinae</taxon>
        <taxon>Eumeta</taxon>
    </lineage>
</organism>
<feature type="compositionally biased region" description="Acidic residues" evidence="1">
    <location>
        <begin position="187"/>
        <end position="197"/>
    </location>
</feature>
<evidence type="ECO:0000256" key="1">
    <source>
        <dbReference type="SAM" id="MobiDB-lite"/>
    </source>
</evidence>
<keyword evidence="4" id="KW-1185">Reference proteome</keyword>
<protein>
    <submittedName>
        <fullName evidence="3">Uncharacterized protein</fullName>
    </submittedName>
</protein>
<gene>
    <name evidence="3" type="ORF">EVAR_35548_1</name>
</gene>
<reference evidence="3 4" key="1">
    <citation type="journal article" date="2019" name="Commun. Biol.">
        <title>The bagworm genome reveals a unique fibroin gene that provides high tensile strength.</title>
        <authorList>
            <person name="Kono N."/>
            <person name="Nakamura H."/>
            <person name="Ohtoshi R."/>
            <person name="Tomita M."/>
            <person name="Numata K."/>
            <person name="Arakawa K."/>
        </authorList>
    </citation>
    <scope>NUCLEOTIDE SEQUENCE [LARGE SCALE GENOMIC DNA]</scope>
</reference>
<proteinExistence type="predicted"/>
<name>A0A4C1X8T8_EUMVA</name>
<keyword evidence="2" id="KW-1133">Transmembrane helix</keyword>
<dbReference type="AlphaFoldDB" id="A0A4C1X8T8"/>
<accession>A0A4C1X8T8</accession>
<feature type="region of interest" description="Disordered" evidence="1">
    <location>
        <begin position="168"/>
        <end position="199"/>
    </location>
</feature>
<evidence type="ECO:0000313" key="3">
    <source>
        <dbReference type="EMBL" id="GBP58769.1"/>
    </source>
</evidence>
<feature type="region of interest" description="Disordered" evidence="1">
    <location>
        <begin position="214"/>
        <end position="251"/>
    </location>
</feature>
<dbReference type="Proteomes" id="UP000299102">
    <property type="component" value="Unassembled WGS sequence"/>
</dbReference>
<evidence type="ECO:0000256" key="2">
    <source>
        <dbReference type="SAM" id="Phobius"/>
    </source>
</evidence>